<keyword evidence="2" id="KW-1185">Reference proteome</keyword>
<protein>
    <submittedName>
        <fullName evidence="1">Uncharacterized protein</fullName>
    </submittedName>
</protein>
<name>A0A5B7H2P7_PORTR</name>
<gene>
    <name evidence="1" type="ORF">E2C01_060507</name>
</gene>
<dbReference type="Proteomes" id="UP000324222">
    <property type="component" value="Unassembled WGS sequence"/>
</dbReference>
<reference evidence="1 2" key="1">
    <citation type="submission" date="2019-05" db="EMBL/GenBank/DDBJ databases">
        <title>Another draft genome of Portunus trituberculatus and its Hox gene families provides insights of decapod evolution.</title>
        <authorList>
            <person name="Jeong J.-H."/>
            <person name="Song I."/>
            <person name="Kim S."/>
            <person name="Choi T."/>
            <person name="Kim D."/>
            <person name="Ryu S."/>
            <person name="Kim W."/>
        </authorList>
    </citation>
    <scope>NUCLEOTIDE SEQUENCE [LARGE SCALE GENOMIC DNA]</scope>
    <source>
        <tissue evidence="1">Muscle</tissue>
    </source>
</reference>
<dbReference type="AlphaFoldDB" id="A0A5B7H2P7"/>
<organism evidence="1 2">
    <name type="scientific">Portunus trituberculatus</name>
    <name type="common">Swimming crab</name>
    <name type="synonym">Neptunus trituberculatus</name>
    <dbReference type="NCBI Taxonomy" id="210409"/>
    <lineage>
        <taxon>Eukaryota</taxon>
        <taxon>Metazoa</taxon>
        <taxon>Ecdysozoa</taxon>
        <taxon>Arthropoda</taxon>
        <taxon>Crustacea</taxon>
        <taxon>Multicrustacea</taxon>
        <taxon>Malacostraca</taxon>
        <taxon>Eumalacostraca</taxon>
        <taxon>Eucarida</taxon>
        <taxon>Decapoda</taxon>
        <taxon>Pleocyemata</taxon>
        <taxon>Brachyura</taxon>
        <taxon>Eubrachyura</taxon>
        <taxon>Portunoidea</taxon>
        <taxon>Portunidae</taxon>
        <taxon>Portuninae</taxon>
        <taxon>Portunus</taxon>
    </lineage>
</organism>
<evidence type="ECO:0000313" key="1">
    <source>
        <dbReference type="EMBL" id="MPC66360.1"/>
    </source>
</evidence>
<evidence type="ECO:0000313" key="2">
    <source>
        <dbReference type="Proteomes" id="UP000324222"/>
    </source>
</evidence>
<sequence length="112" mass="12402">MRHGVIVVSVMKSRTNLHQDQDAARTIHYENRYSATQAQVPSLASALIPDAPLGIRMAGDLRVKQDENNVIGCINFPKRAARETHATHDPIKGGQYGLTKNTIELSMDERGH</sequence>
<proteinExistence type="predicted"/>
<accession>A0A5B7H2P7</accession>
<dbReference type="EMBL" id="VSRR010024657">
    <property type="protein sequence ID" value="MPC66360.1"/>
    <property type="molecule type" value="Genomic_DNA"/>
</dbReference>
<comment type="caution">
    <text evidence="1">The sequence shown here is derived from an EMBL/GenBank/DDBJ whole genome shotgun (WGS) entry which is preliminary data.</text>
</comment>